<keyword evidence="7 8" id="KW-0472">Membrane</keyword>
<feature type="transmembrane region" description="Helical" evidence="8">
    <location>
        <begin position="216"/>
        <end position="238"/>
    </location>
</feature>
<feature type="transmembrane region" description="Helical" evidence="8">
    <location>
        <begin position="73"/>
        <end position="93"/>
    </location>
</feature>
<feature type="domain" description="Major facilitator superfamily (MFS) profile" evidence="9">
    <location>
        <begin position="7"/>
        <end position="396"/>
    </location>
</feature>
<proteinExistence type="inferred from homology"/>
<name>A0A841Q911_9BACI</name>
<evidence type="ECO:0000256" key="7">
    <source>
        <dbReference type="ARBA" id="ARBA00023136"/>
    </source>
</evidence>
<reference evidence="10 11" key="1">
    <citation type="submission" date="2020-08" db="EMBL/GenBank/DDBJ databases">
        <title>Genomic Encyclopedia of Type Strains, Phase IV (KMG-IV): sequencing the most valuable type-strain genomes for metagenomic binning, comparative biology and taxonomic classification.</title>
        <authorList>
            <person name="Goeker M."/>
        </authorList>
    </citation>
    <scope>NUCLEOTIDE SEQUENCE [LARGE SCALE GENOMIC DNA]</scope>
    <source>
        <strain evidence="10 11">DSM 19612</strain>
    </source>
</reference>
<evidence type="ECO:0000313" key="10">
    <source>
        <dbReference type="EMBL" id="MBB6454803.1"/>
    </source>
</evidence>
<dbReference type="Proteomes" id="UP000581688">
    <property type="component" value="Unassembled WGS sequence"/>
</dbReference>
<dbReference type="PRINTS" id="PR01035">
    <property type="entry name" value="TCRTETA"/>
</dbReference>
<evidence type="ECO:0000256" key="4">
    <source>
        <dbReference type="ARBA" id="ARBA00022475"/>
    </source>
</evidence>
<organism evidence="10 11">
    <name type="scientific">Salirhabdus euzebyi</name>
    <dbReference type="NCBI Taxonomy" id="394506"/>
    <lineage>
        <taxon>Bacteria</taxon>
        <taxon>Bacillati</taxon>
        <taxon>Bacillota</taxon>
        <taxon>Bacilli</taxon>
        <taxon>Bacillales</taxon>
        <taxon>Bacillaceae</taxon>
        <taxon>Salirhabdus</taxon>
    </lineage>
</organism>
<dbReference type="SUPFAM" id="SSF103473">
    <property type="entry name" value="MFS general substrate transporter"/>
    <property type="match status" value="1"/>
</dbReference>
<dbReference type="InterPro" id="IPR020846">
    <property type="entry name" value="MFS_dom"/>
</dbReference>
<dbReference type="CDD" id="cd17474">
    <property type="entry name" value="MFS_YfmO_like"/>
    <property type="match status" value="1"/>
</dbReference>
<dbReference type="InterPro" id="IPR001958">
    <property type="entry name" value="Tet-R_TetA/multi-R_MdtG-like"/>
</dbReference>
<dbReference type="PANTHER" id="PTHR43124:SF3">
    <property type="entry name" value="CHLORAMPHENICOL EFFLUX PUMP RV0191"/>
    <property type="match status" value="1"/>
</dbReference>
<evidence type="ECO:0000256" key="6">
    <source>
        <dbReference type="ARBA" id="ARBA00022989"/>
    </source>
</evidence>
<feature type="transmembrane region" description="Helical" evidence="8">
    <location>
        <begin position="154"/>
        <end position="186"/>
    </location>
</feature>
<keyword evidence="6 8" id="KW-1133">Transmembrane helix</keyword>
<feature type="transmembrane region" description="Helical" evidence="8">
    <location>
        <begin position="371"/>
        <end position="392"/>
    </location>
</feature>
<dbReference type="PANTHER" id="PTHR43124">
    <property type="entry name" value="PURINE EFFLUX PUMP PBUE"/>
    <property type="match status" value="1"/>
</dbReference>
<gene>
    <name evidence="10" type="ORF">HNQ94_003292</name>
</gene>
<feature type="transmembrane region" description="Helical" evidence="8">
    <location>
        <begin position="343"/>
        <end position="365"/>
    </location>
</feature>
<feature type="transmembrane region" description="Helical" evidence="8">
    <location>
        <begin position="250"/>
        <end position="270"/>
    </location>
</feature>
<dbReference type="PROSITE" id="PS50850">
    <property type="entry name" value="MFS"/>
    <property type="match status" value="1"/>
</dbReference>
<dbReference type="Gene3D" id="1.20.1250.20">
    <property type="entry name" value="MFS general substrate transporter like domains"/>
    <property type="match status" value="1"/>
</dbReference>
<dbReference type="GO" id="GO:0005886">
    <property type="term" value="C:plasma membrane"/>
    <property type="evidence" value="ECO:0007669"/>
    <property type="project" value="UniProtKB-SubCell"/>
</dbReference>
<dbReference type="InterPro" id="IPR036259">
    <property type="entry name" value="MFS_trans_sf"/>
</dbReference>
<evidence type="ECO:0000256" key="1">
    <source>
        <dbReference type="ARBA" id="ARBA00004651"/>
    </source>
</evidence>
<comment type="caution">
    <text evidence="10">The sequence shown here is derived from an EMBL/GenBank/DDBJ whole genome shotgun (WGS) entry which is preliminary data.</text>
</comment>
<evidence type="ECO:0000256" key="2">
    <source>
        <dbReference type="ARBA" id="ARBA00007520"/>
    </source>
</evidence>
<evidence type="ECO:0000313" key="11">
    <source>
        <dbReference type="Proteomes" id="UP000581688"/>
    </source>
</evidence>
<dbReference type="InterPro" id="IPR005829">
    <property type="entry name" value="Sugar_transporter_CS"/>
</dbReference>
<dbReference type="InterPro" id="IPR050189">
    <property type="entry name" value="MFS_Efflux_Transporters"/>
</dbReference>
<evidence type="ECO:0000256" key="8">
    <source>
        <dbReference type="SAM" id="Phobius"/>
    </source>
</evidence>
<dbReference type="InterPro" id="IPR011701">
    <property type="entry name" value="MFS"/>
</dbReference>
<dbReference type="AlphaFoldDB" id="A0A841Q911"/>
<comment type="similarity">
    <text evidence="2">Belongs to the major facilitator superfamily. TCR/Tet family.</text>
</comment>
<protein>
    <submittedName>
        <fullName evidence="10">ACDE family multidrug resistance protein</fullName>
    </submittedName>
</protein>
<keyword evidence="3" id="KW-0813">Transport</keyword>
<comment type="subcellular location">
    <subcellularLocation>
        <location evidence="1">Cell membrane</location>
        <topology evidence="1">Multi-pass membrane protein</topology>
    </subcellularLocation>
</comment>
<evidence type="ECO:0000259" key="9">
    <source>
        <dbReference type="PROSITE" id="PS50850"/>
    </source>
</evidence>
<accession>A0A841Q911</accession>
<feature type="transmembrane region" description="Helical" evidence="8">
    <location>
        <begin position="282"/>
        <end position="300"/>
    </location>
</feature>
<keyword evidence="4" id="KW-1003">Cell membrane</keyword>
<keyword evidence="5 8" id="KW-0812">Transmembrane</keyword>
<dbReference type="RefSeq" id="WP_174497362.1">
    <property type="nucleotide sequence ID" value="NZ_CADDWK010000014.1"/>
</dbReference>
<evidence type="ECO:0000256" key="5">
    <source>
        <dbReference type="ARBA" id="ARBA00022692"/>
    </source>
</evidence>
<dbReference type="Pfam" id="PF07690">
    <property type="entry name" value="MFS_1"/>
    <property type="match status" value="2"/>
</dbReference>
<dbReference type="EMBL" id="JACHGH010000012">
    <property type="protein sequence ID" value="MBB6454803.1"/>
    <property type="molecule type" value="Genomic_DNA"/>
</dbReference>
<sequence length="408" mass="44273">MHKQRGALFALASIPLLMTLGNSMFIPVLPILEKELDISAFQSSMIITVYSVIAIPLIPIAGYLSDKIGRKKVMIPSLIITGIGGAISAFAAWKLDNPYMIILVGRLLQGIGAAGAFPVVIPTVGDLFKEEEKVSQGLGIIETSNTFGKVLSPILGALLAIIIWFAPFVSVPILSLIAIGLLFFLVKPPKNEEPKHSTFKQFLKTIKKVFKQNGRWLTTTFFIGCLNMFVLFGFLFHLSSILEDEYNMKGVMKGFILAIPLLFLSIASFITGKKVGESKPIMKCLIFIGNVSSAVSLFFIKMDMTLFMMLLLLTFAGIGIGISLPCLDALITEGIKKDIRGSVTSLYSSMRFVGVAAGPPIAAILMKSFPAFLYIGFAGLSLVAAIITFLFIKPDSETQDNILAVNRG</sequence>
<keyword evidence="11" id="KW-1185">Reference proteome</keyword>
<dbReference type="PROSITE" id="PS00217">
    <property type="entry name" value="SUGAR_TRANSPORT_2"/>
    <property type="match status" value="1"/>
</dbReference>
<dbReference type="GO" id="GO:0022857">
    <property type="term" value="F:transmembrane transporter activity"/>
    <property type="evidence" value="ECO:0007669"/>
    <property type="project" value="InterPro"/>
</dbReference>
<feature type="transmembrane region" description="Helical" evidence="8">
    <location>
        <begin position="39"/>
        <end position="61"/>
    </location>
</feature>
<dbReference type="PROSITE" id="PS00216">
    <property type="entry name" value="SUGAR_TRANSPORT_1"/>
    <property type="match status" value="1"/>
</dbReference>
<feature type="transmembrane region" description="Helical" evidence="8">
    <location>
        <begin position="306"/>
        <end position="331"/>
    </location>
</feature>
<evidence type="ECO:0000256" key="3">
    <source>
        <dbReference type="ARBA" id="ARBA00022448"/>
    </source>
</evidence>